<reference evidence="4" key="3">
    <citation type="submission" date="2025-08" db="UniProtKB">
        <authorList>
            <consortium name="Ensembl"/>
        </authorList>
    </citation>
    <scope>IDENTIFICATION</scope>
</reference>
<evidence type="ECO:0000313" key="4">
    <source>
        <dbReference type="Ensembl" id="ENSCINP00000024047.2"/>
    </source>
</evidence>
<evidence type="ECO:0000256" key="2">
    <source>
        <dbReference type="ARBA" id="ARBA00023157"/>
    </source>
</evidence>
<evidence type="ECO:0000256" key="1">
    <source>
        <dbReference type="ARBA" id="ARBA00022729"/>
    </source>
</evidence>
<reference evidence="4" key="4">
    <citation type="submission" date="2025-09" db="UniProtKB">
        <authorList>
            <consortium name="Ensembl"/>
        </authorList>
    </citation>
    <scope>IDENTIFICATION</scope>
</reference>
<protein>
    <recommendedName>
        <fullName evidence="6">UPAR/Ly6 domain-containing protein</fullName>
    </recommendedName>
</protein>
<feature type="signal peptide" evidence="3">
    <location>
        <begin position="1"/>
        <end position="20"/>
    </location>
</feature>
<proteinExistence type="predicted"/>
<dbReference type="HOGENOM" id="CLU_078960_0_0_1"/>
<evidence type="ECO:0008006" key="6">
    <source>
        <dbReference type="Google" id="ProtNLM"/>
    </source>
</evidence>
<dbReference type="GeneTree" id="ENSGT00650000093597"/>
<organism evidence="4 5">
    <name type="scientific">Ciona intestinalis</name>
    <name type="common">Transparent sea squirt</name>
    <name type="synonym">Ascidia intestinalis</name>
    <dbReference type="NCBI Taxonomy" id="7719"/>
    <lineage>
        <taxon>Eukaryota</taxon>
        <taxon>Metazoa</taxon>
        <taxon>Chordata</taxon>
        <taxon>Tunicata</taxon>
        <taxon>Ascidiacea</taxon>
        <taxon>Phlebobranchia</taxon>
        <taxon>Cionidae</taxon>
        <taxon>Ciona</taxon>
    </lineage>
</organism>
<evidence type="ECO:0000313" key="5">
    <source>
        <dbReference type="Proteomes" id="UP000008144"/>
    </source>
</evidence>
<keyword evidence="1 3" id="KW-0732">Signal</keyword>
<accession>F6UHF9</accession>
<dbReference type="AlphaFoldDB" id="F6UHF9"/>
<evidence type="ECO:0000256" key="3">
    <source>
        <dbReference type="SAM" id="SignalP"/>
    </source>
</evidence>
<dbReference type="EMBL" id="EAAA01002951">
    <property type="status" value="NOT_ANNOTATED_CDS"/>
    <property type="molecule type" value="Genomic_DNA"/>
</dbReference>
<name>F6UHF9_CIOIN</name>
<dbReference type="InParanoid" id="F6UHF9"/>
<keyword evidence="5" id="KW-1185">Reference proteome</keyword>
<dbReference type="Proteomes" id="UP000008144">
    <property type="component" value="Chromosome 9"/>
</dbReference>
<reference evidence="4" key="2">
    <citation type="journal article" date="2008" name="Genome Biol.">
        <title>Improved genome assembly and evidence-based global gene model set for the chordate Ciona intestinalis: new insight into intron and operon populations.</title>
        <authorList>
            <person name="Satou Y."/>
            <person name="Mineta K."/>
            <person name="Ogasawara M."/>
            <person name="Sasakura Y."/>
            <person name="Shoguchi E."/>
            <person name="Ueno K."/>
            <person name="Yamada L."/>
            <person name="Matsumoto J."/>
            <person name="Wasserscheid J."/>
            <person name="Dewar K."/>
            <person name="Wiley G.B."/>
            <person name="Macmil S.L."/>
            <person name="Roe B.A."/>
            <person name="Zeller R.W."/>
            <person name="Hastings K.E."/>
            <person name="Lemaire P."/>
            <person name="Lindquist E."/>
            <person name="Endo T."/>
            <person name="Hotta K."/>
            <person name="Inaba K."/>
        </authorList>
    </citation>
    <scope>NUCLEOTIDE SEQUENCE [LARGE SCALE GENOMIC DNA]</scope>
    <source>
        <strain evidence="4">wild type</strain>
    </source>
</reference>
<keyword evidence="2" id="KW-1015">Disulfide bond</keyword>
<sequence>MNLYLLICSVFLGYVAEGQALKCWECNDEAYDGNPLGHNCYDKVTATNTCTAVQLCLSKFILKDGLPMSVRRGCDYISGYQEQGNIQCDVSINQNILYPNTKALTTCYYSCNTTDNCNNISTTKLKPCTKLCPAGISYCDYLTGNCVCKTPAYKFPNCPAEPSPTTYRSCVQCNGETDDNCHNMTKSSRCSGNETSQPFCSTTKTSTITPNVTVVRNIVTRGCAYSFTSAYECFFSKGSDSSLSTYTEYTCISTCETDGCNTGIT</sequence>
<feature type="chain" id="PRO_5003343208" description="UPAR/Ly6 domain-containing protein" evidence="3">
    <location>
        <begin position="21"/>
        <end position="265"/>
    </location>
</feature>
<dbReference type="PANTHER" id="PTHR10036">
    <property type="entry name" value="CD59 GLYCOPROTEIN"/>
    <property type="match status" value="1"/>
</dbReference>
<dbReference type="Ensembl" id="ENSCINT00000024293.2">
    <property type="protein sequence ID" value="ENSCINP00000024047.2"/>
    <property type="gene ID" value="ENSCING00000013010.2"/>
</dbReference>
<reference evidence="5" key="1">
    <citation type="journal article" date="2002" name="Science">
        <title>The draft genome of Ciona intestinalis: insights into chordate and vertebrate origins.</title>
        <authorList>
            <person name="Dehal P."/>
            <person name="Satou Y."/>
            <person name="Campbell R.K."/>
            <person name="Chapman J."/>
            <person name="Degnan B."/>
            <person name="De Tomaso A."/>
            <person name="Davidson B."/>
            <person name="Di Gregorio A."/>
            <person name="Gelpke M."/>
            <person name="Goodstein D.M."/>
            <person name="Harafuji N."/>
            <person name="Hastings K.E."/>
            <person name="Ho I."/>
            <person name="Hotta K."/>
            <person name="Huang W."/>
            <person name="Kawashima T."/>
            <person name="Lemaire P."/>
            <person name="Martinez D."/>
            <person name="Meinertzhagen I.A."/>
            <person name="Necula S."/>
            <person name="Nonaka M."/>
            <person name="Putnam N."/>
            <person name="Rash S."/>
            <person name="Saiga H."/>
            <person name="Satake M."/>
            <person name="Terry A."/>
            <person name="Yamada L."/>
            <person name="Wang H.G."/>
            <person name="Awazu S."/>
            <person name="Azumi K."/>
            <person name="Boore J."/>
            <person name="Branno M."/>
            <person name="Chin-Bow S."/>
            <person name="DeSantis R."/>
            <person name="Doyle S."/>
            <person name="Francino P."/>
            <person name="Keys D.N."/>
            <person name="Haga S."/>
            <person name="Hayashi H."/>
            <person name="Hino K."/>
            <person name="Imai K.S."/>
            <person name="Inaba K."/>
            <person name="Kano S."/>
            <person name="Kobayashi K."/>
            <person name="Kobayashi M."/>
            <person name="Lee B.I."/>
            <person name="Makabe K.W."/>
            <person name="Manohar C."/>
            <person name="Matassi G."/>
            <person name="Medina M."/>
            <person name="Mochizuki Y."/>
            <person name="Mount S."/>
            <person name="Morishita T."/>
            <person name="Miura S."/>
            <person name="Nakayama A."/>
            <person name="Nishizaka S."/>
            <person name="Nomoto H."/>
            <person name="Ohta F."/>
            <person name="Oishi K."/>
            <person name="Rigoutsos I."/>
            <person name="Sano M."/>
            <person name="Sasaki A."/>
            <person name="Sasakura Y."/>
            <person name="Shoguchi E."/>
            <person name="Shin-i T."/>
            <person name="Spagnuolo A."/>
            <person name="Stainier D."/>
            <person name="Suzuki M.M."/>
            <person name="Tassy O."/>
            <person name="Takatori N."/>
            <person name="Tokuoka M."/>
            <person name="Yagi K."/>
            <person name="Yoshizaki F."/>
            <person name="Wada S."/>
            <person name="Zhang C."/>
            <person name="Hyatt P.D."/>
            <person name="Larimer F."/>
            <person name="Detter C."/>
            <person name="Doggett N."/>
            <person name="Glavina T."/>
            <person name="Hawkins T."/>
            <person name="Richardson P."/>
            <person name="Lucas S."/>
            <person name="Kohara Y."/>
            <person name="Levine M."/>
            <person name="Satoh N."/>
            <person name="Rokhsar D.S."/>
        </authorList>
    </citation>
    <scope>NUCLEOTIDE SEQUENCE [LARGE SCALE GENOMIC DNA]</scope>
</reference>